<dbReference type="AlphaFoldDB" id="A0A4Z2E713"/>
<keyword evidence="3" id="KW-1185">Reference proteome</keyword>
<evidence type="ECO:0000256" key="1">
    <source>
        <dbReference type="SAM" id="MobiDB-lite"/>
    </source>
</evidence>
<feature type="region of interest" description="Disordered" evidence="1">
    <location>
        <begin position="1"/>
        <end position="83"/>
    </location>
</feature>
<dbReference type="Proteomes" id="UP000314294">
    <property type="component" value="Unassembled WGS sequence"/>
</dbReference>
<evidence type="ECO:0000313" key="2">
    <source>
        <dbReference type="EMBL" id="TNN24541.1"/>
    </source>
</evidence>
<name>A0A4Z2E713_9TELE</name>
<feature type="compositionally biased region" description="Polar residues" evidence="1">
    <location>
        <begin position="74"/>
        <end position="83"/>
    </location>
</feature>
<accession>A0A4Z2E713</accession>
<proteinExistence type="predicted"/>
<organism evidence="2 3">
    <name type="scientific">Liparis tanakae</name>
    <name type="common">Tanaka's snailfish</name>
    <dbReference type="NCBI Taxonomy" id="230148"/>
    <lineage>
        <taxon>Eukaryota</taxon>
        <taxon>Metazoa</taxon>
        <taxon>Chordata</taxon>
        <taxon>Craniata</taxon>
        <taxon>Vertebrata</taxon>
        <taxon>Euteleostomi</taxon>
        <taxon>Actinopterygii</taxon>
        <taxon>Neopterygii</taxon>
        <taxon>Teleostei</taxon>
        <taxon>Neoteleostei</taxon>
        <taxon>Acanthomorphata</taxon>
        <taxon>Eupercaria</taxon>
        <taxon>Perciformes</taxon>
        <taxon>Cottioidei</taxon>
        <taxon>Cottales</taxon>
        <taxon>Liparidae</taxon>
        <taxon>Liparis</taxon>
    </lineage>
</organism>
<comment type="caution">
    <text evidence="2">The sequence shown here is derived from an EMBL/GenBank/DDBJ whole genome shotgun (WGS) entry which is preliminary data.</text>
</comment>
<sequence>MMTPACRGVTDGRGAKGHATTTKVTPPRQRSRRGAKGHAPAPDHKVVFTPPHSSPVNHQTGGRGSHAHERLSPLTCSTPFSPP</sequence>
<protein>
    <submittedName>
        <fullName evidence="2">Uncharacterized protein</fullName>
    </submittedName>
</protein>
<evidence type="ECO:0000313" key="3">
    <source>
        <dbReference type="Proteomes" id="UP000314294"/>
    </source>
</evidence>
<reference evidence="2 3" key="1">
    <citation type="submission" date="2019-03" db="EMBL/GenBank/DDBJ databases">
        <title>First draft genome of Liparis tanakae, snailfish: a comprehensive survey of snailfish specific genes.</title>
        <authorList>
            <person name="Kim W."/>
            <person name="Song I."/>
            <person name="Jeong J.-H."/>
            <person name="Kim D."/>
            <person name="Kim S."/>
            <person name="Ryu S."/>
            <person name="Song J.Y."/>
            <person name="Lee S.K."/>
        </authorList>
    </citation>
    <scope>NUCLEOTIDE SEQUENCE [LARGE SCALE GENOMIC DNA]</scope>
    <source>
        <tissue evidence="2">Muscle</tissue>
    </source>
</reference>
<dbReference type="EMBL" id="SRLO01015058">
    <property type="protein sequence ID" value="TNN24541.1"/>
    <property type="molecule type" value="Genomic_DNA"/>
</dbReference>
<gene>
    <name evidence="2" type="ORF">EYF80_065333</name>
</gene>